<dbReference type="GO" id="GO:0005721">
    <property type="term" value="C:pericentric heterochromatin"/>
    <property type="evidence" value="ECO:0000318"/>
    <property type="project" value="GO_Central"/>
</dbReference>
<dbReference type="OMA" id="KCPLKML"/>
<dbReference type="PANTHER" id="PTHR22812">
    <property type="entry name" value="CHROMOBOX PROTEIN"/>
    <property type="match status" value="1"/>
</dbReference>
<dbReference type="CDD" id="cd00034">
    <property type="entry name" value="CSD"/>
    <property type="match status" value="1"/>
</dbReference>
<dbReference type="eggNOG" id="KOG1911">
    <property type="taxonomic scope" value="Eukaryota"/>
</dbReference>
<evidence type="ECO:0000256" key="1">
    <source>
        <dbReference type="ARBA" id="ARBA00004123"/>
    </source>
</evidence>
<dbReference type="Gene3D" id="2.40.50.40">
    <property type="match status" value="2"/>
</dbReference>
<dbReference type="SMART" id="SM00300">
    <property type="entry name" value="ChSh"/>
    <property type="match status" value="1"/>
</dbReference>
<evidence type="ECO:0000313" key="6">
    <source>
        <dbReference type="EMBL" id="EDO48908.1"/>
    </source>
</evidence>
<evidence type="ECO:0000256" key="2">
    <source>
        <dbReference type="ARBA" id="ARBA00022737"/>
    </source>
</evidence>
<dbReference type="Pfam" id="PF00385">
    <property type="entry name" value="Chromo"/>
    <property type="match status" value="1"/>
</dbReference>
<feature type="domain" description="Chromo" evidence="5">
    <location>
        <begin position="142"/>
        <end position="200"/>
    </location>
</feature>
<dbReference type="InterPro" id="IPR017984">
    <property type="entry name" value="Chromo_dom_subgr"/>
</dbReference>
<dbReference type="PROSITE" id="PS50013">
    <property type="entry name" value="CHROMO_2"/>
    <property type="match status" value="2"/>
</dbReference>
<dbReference type="Pfam" id="PF01393">
    <property type="entry name" value="Chromo_shadow"/>
    <property type="match status" value="1"/>
</dbReference>
<dbReference type="SUPFAM" id="SSF54160">
    <property type="entry name" value="Chromo domain-like"/>
    <property type="match status" value="2"/>
</dbReference>
<dbReference type="InterPro" id="IPR016197">
    <property type="entry name" value="Chromo-like_dom_sf"/>
</dbReference>
<dbReference type="FunFam" id="2.40.50.40:FF:000031">
    <property type="entry name" value="Heterochromatin protein 1"/>
    <property type="match status" value="1"/>
</dbReference>
<keyword evidence="7" id="KW-1185">Reference proteome</keyword>
<evidence type="ECO:0000259" key="5">
    <source>
        <dbReference type="PROSITE" id="PS50013"/>
    </source>
</evidence>
<name>A7RHT1_NEMVE</name>
<feature type="region of interest" description="Disordered" evidence="4">
    <location>
        <begin position="1"/>
        <end position="26"/>
    </location>
</feature>
<proteinExistence type="predicted"/>
<dbReference type="InterPro" id="IPR023780">
    <property type="entry name" value="Chromo_domain"/>
</dbReference>
<evidence type="ECO:0000256" key="4">
    <source>
        <dbReference type="SAM" id="MobiDB-lite"/>
    </source>
</evidence>
<accession>A7RHT1</accession>
<gene>
    <name evidence="6" type="ORF">NEMVEDRAFT_v1g158808</name>
</gene>
<sequence length="206" mass="23285">MGKKKGKGKRETDETTEPVPTGEVEEEYEVEKVMDKRVINGGIEYLLKWKGYPDSENTWESEEGLQCPELIEEYEKKKKASSKPSNILDKSALFISSFSHSVEKGESKPKKRKVNAYEELGMKAVEVEDASKDDVDPIAEGWEADTILGATEVDGQIHFLIQWKSTDRADLIPSKVANLKWPQIVIKFYEERVTWTQGEGGQVSAK</sequence>
<dbReference type="Proteomes" id="UP000001593">
    <property type="component" value="Unassembled WGS sequence"/>
</dbReference>
<dbReference type="InParanoid" id="A7RHT1"/>
<dbReference type="AlphaFoldDB" id="A7RHT1"/>
<dbReference type="InterPro" id="IPR008251">
    <property type="entry name" value="Chromo_shadow_dom"/>
</dbReference>
<dbReference type="PROSITE" id="PS00598">
    <property type="entry name" value="CHROMO_1"/>
    <property type="match status" value="1"/>
</dbReference>
<evidence type="ECO:0000313" key="7">
    <source>
        <dbReference type="Proteomes" id="UP000001593"/>
    </source>
</evidence>
<dbReference type="PRINTS" id="PR00504">
    <property type="entry name" value="CHROMODOMAIN"/>
</dbReference>
<reference evidence="6 7" key="1">
    <citation type="journal article" date="2007" name="Science">
        <title>Sea anemone genome reveals ancestral eumetazoan gene repertoire and genomic organization.</title>
        <authorList>
            <person name="Putnam N.H."/>
            <person name="Srivastava M."/>
            <person name="Hellsten U."/>
            <person name="Dirks B."/>
            <person name="Chapman J."/>
            <person name="Salamov A."/>
            <person name="Terry A."/>
            <person name="Shapiro H."/>
            <person name="Lindquist E."/>
            <person name="Kapitonov V.V."/>
            <person name="Jurka J."/>
            <person name="Genikhovich G."/>
            <person name="Grigoriev I.V."/>
            <person name="Lucas S.M."/>
            <person name="Steele R.E."/>
            <person name="Finnerty J.R."/>
            <person name="Technau U."/>
            <person name="Martindale M.Q."/>
            <person name="Rokhsar D.S."/>
        </authorList>
    </citation>
    <scope>NUCLEOTIDE SEQUENCE [LARGE SCALE GENOMIC DNA]</scope>
    <source>
        <strain evidence="7">CH2 X CH6</strain>
    </source>
</reference>
<organism evidence="6 7">
    <name type="scientific">Nematostella vectensis</name>
    <name type="common">Starlet sea anemone</name>
    <dbReference type="NCBI Taxonomy" id="45351"/>
    <lineage>
        <taxon>Eukaryota</taxon>
        <taxon>Metazoa</taxon>
        <taxon>Cnidaria</taxon>
        <taxon>Anthozoa</taxon>
        <taxon>Hexacorallia</taxon>
        <taxon>Actiniaria</taxon>
        <taxon>Edwardsiidae</taxon>
        <taxon>Nematostella</taxon>
    </lineage>
</organism>
<dbReference type="SMART" id="SM00298">
    <property type="entry name" value="CHROMO"/>
    <property type="match status" value="2"/>
</dbReference>
<evidence type="ECO:0000256" key="3">
    <source>
        <dbReference type="ARBA" id="ARBA00023242"/>
    </source>
</evidence>
<dbReference type="GO" id="GO:0003682">
    <property type="term" value="F:chromatin binding"/>
    <property type="evidence" value="ECO:0000318"/>
    <property type="project" value="GO_Central"/>
</dbReference>
<dbReference type="InterPro" id="IPR023779">
    <property type="entry name" value="Chromodomain_CS"/>
</dbReference>
<keyword evidence="3" id="KW-0539">Nucleus</keyword>
<dbReference type="InterPro" id="IPR051219">
    <property type="entry name" value="Heterochromatin_chromo-domain"/>
</dbReference>
<comment type="subcellular location">
    <subcellularLocation>
        <location evidence="1">Nucleus</location>
    </subcellularLocation>
</comment>
<feature type="domain" description="Chromo" evidence="5">
    <location>
        <begin position="28"/>
        <end position="86"/>
    </location>
</feature>
<dbReference type="STRING" id="45351.A7RHT1"/>
<dbReference type="InterPro" id="IPR000953">
    <property type="entry name" value="Chromo/chromo_shadow_dom"/>
</dbReference>
<dbReference type="HOGENOM" id="CLU_045874_1_2_1"/>
<protein>
    <recommendedName>
        <fullName evidence="5">Chromo domain-containing protein</fullName>
    </recommendedName>
</protein>
<dbReference type="GO" id="GO:0031507">
    <property type="term" value="P:heterochromatin formation"/>
    <property type="evidence" value="ECO:0000318"/>
    <property type="project" value="GO_Central"/>
</dbReference>
<dbReference type="GO" id="GO:0005634">
    <property type="term" value="C:nucleus"/>
    <property type="evidence" value="ECO:0007669"/>
    <property type="project" value="UniProtKB-SubCell"/>
</dbReference>
<keyword evidence="2" id="KW-0677">Repeat</keyword>
<dbReference type="PhylomeDB" id="A7RHT1"/>
<dbReference type="EMBL" id="DS469511">
    <property type="protein sequence ID" value="EDO48908.1"/>
    <property type="molecule type" value="Genomic_DNA"/>
</dbReference>